<reference evidence="2" key="1">
    <citation type="submission" date="2023-11" db="EMBL/GenBank/DDBJ databases">
        <title>Detection of rare carbapenemases in Enterobacterales - comparison of two colorimetric and two CIM-based carbapenemase assays.</title>
        <authorList>
            <person name="Schaffarczyk L."/>
            <person name="Noster J."/>
            <person name="Stelzer Y."/>
            <person name="Sattler J."/>
            <person name="Gatermann S."/>
            <person name="Hamprecht A."/>
        </authorList>
    </citation>
    <scope>NUCLEOTIDE SEQUENCE</scope>
    <source>
        <strain evidence="2">CIM-Cont-037</strain>
    </source>
</reference>
<dbReference type="Proteomes" id="UP001279012">
    <property type="component" value="Unassembled WGS sequence"/>
</dbReference>
<evidence type="ECO:0000313" key="2">
    <source>
        <dbReference type="EMBL" id="MDX7018086.1"/>
    </source>
</evidence>
<feature type="coiled-coil region" evidence="1">
    <location>
        <begin position="9"/>
        <end position="95"/>
    </location>
</feature>
<name>A0AAW9EAH5_KLEAE</name>
<proteinExistence type="predicted"/>
<sequence length="102" mass="12138">NNNRVQQFLADLTEKKKILSSQKKNNMNEKFKPYFISKYQLNSEGRVRYSVLETQLEELINEVKTDENLTVNDIKDKLDNFYNNAKQELNNIEYQLNSIDVM</sequence>
<dbReference type="AlphaFoldDB" id="A0AAW9EAH5"/>
<keyword evidence="1" id="KW-0175">Coiled coil</keyword>
<organism evidence="2 3">
    <name type="scientific">Klebsiella aerogenes</name>
    <name type="common">Enterobacter aerogenes</name>
    <dbReference type="NCBI Taxonomy" id="548"/>
    <lineage>
        <taxon>Bacteria</taxon>
        <taxon>Pseudomonadati</taxon>
        <taxon>Pseudomonadota</taxon>
        <taxon>Gammaproteobacteria</taxon>
        <taxon>Enterobacterales</taxon>
        <taxon>Enterobacteriaceae</taxon>
        <taxon>Klebsiella/Raoultella group</taxon>
        <taxon>Klebsiella</taxon>
    </lineage>
</organism>
<comment type="caution">
    <text evidence="2">The sequence shown here is derived from an EMBL/GenBank/DDBJ whole genome shotgun (WGS) entry which is preliminary data.</text>
</comment>
<feature type="non-terminal residue" evidence="2">
    <location>
        <position position="102"/>
    </location>
</feature>
<evidence type="ECO:0000313" key="3">
    <source>
        <dbReference type="Proteomes" id="UP001279012"/>
    </source>
</evidence>
<dbReference type="EMBL" id="JAWZZT010000506">
    <property type="protein sequence ID" value="MDX7018086.1"/>
    <property type="molecule type" value="Genomic_DNA"/>
</dbReference>
<feature type="non-terminal residue" evidence="2">
    <location>
        <position position="1"/>
    </location>
</feature>
<accession>A0AAW9EAH5</accession>
<gene>
    <name evidence="2" type="ORF">SJ059_27030</name>
</gene>
<protein>
    <submittedName>
        <fullName evidence="2">Uncharacterized protein</fullName>
    </submittedName>
</protein>
<evidence type="ECO:0000256" key="1">
    <source>
        <dbReference type="SAM" id="Coils"/>
    </source>
</evidence>